<name>A0A7W6PRK9_9HYPH</name>
<keyword evidence="3" id="KW-1185">Reference proteome</keyword>
<protein>
    <submittedName>
        <fullName evidence="2">Uncharacterized protein</fullName>
    </submittedName>
</protein>
<reference evidence="2 3" key="1">
    <citation type="submission" date="2020-08" db="EMBL/GenBank/DDBJ databases">
        <title>Genomic Encyclopedia of Type Strains, Phase IV (KMG-IV): sequencing the most valuable type-strain genomes for metagenomic binning, comparative biology and taxonomic classification.</title>
        <authorList>
            <person name="Goeker M."/>
        </authorList>
    </citation>
    <scope>NUCLEOTIDE SEQUENCE [LARGE SCALE GENOMIC DNA]</scope>
    <source>
        <strain evidence="2 3">DSM 29514</strain>
    </source>
</reference>
<gene>
    <name evidence="2" type="ORF">GGQ72_003200</name>
</gene>
<sequence>MSDGSTSSSSGLSRGSTELSTRVTFPAEPAFNIQTQQILGTSPRMTAER</sequence>
<accession>A0A7W6PRK9</accession>
<organism evidence="2 3">
    <name type="scientific">Rhizobium rhizoryzae</name>
    <dbReference type="NCBI Taxonomy" id="451876"/>
    <lineage>
        <taxon>Bacteria</taxon>
        <taxon>Pseudomonadati</taxon>
        <taxon>Pseudomonadota</taxon>
        <taxon>Alphaproteobacteria</taxon>
        <taxon>Hyphomicrobiales</taxon>
        <taxon>Rhizobiaceae</taxon>
        <taxon>Rhizobium/Agrobacterium group</taxon>
        <taxon>Rhizobium</taxon>
    </lineage>
</organism>
<dbReference type="AlphaFoldDB" id="A0A7W6PRK9"/>
<evidence type="ECO:0000313" key="3">
    <source>
        <dbReference type="Proteomes" id="UP000519897"/>
    </source>
</evidence>
<evidence type="ECO:0000313" key="2">
    <source>
        <dbReference type="EMBL" id="MBB4144643.1"/>
    </source>
</evidence>
<comment type="caution">
    <text evidence="2">The sequence shown here is derived from an EMBL/GenBank/DDBJ whole genome shotgun (WGS) entry which is preliminary data.</text>
</comment>
<proteinExistence type="predicted"/>
<dbReference type="EMBL" id="JACIEC010000004">
    <property type="protein sequence ID" value="MBB4144643.1"/>
    <property type="molecule type" value="Genomic_DNA"/>
</dbReference>
<feature type="region of interest" description="Disordered" evidence="1">
    <location>
        <begin position="1"/>
        <end position="20"/>
    </location>
</feature>
<dbReference type="Proteomes" id="UP000519897">
    <property type="component" value="Unassembled WGS sequence"/>
</dbReference>
<evidence type="ECO:0000256" key="1">
    <source>
        <dbReference type="SAM" id="MobiDB-lite"/>
    </source>
</evidence>